<dbReference type="AlphaFoldDB" id="A0A1I2IJM0"/>
<dbReference type="InterPro" id="IPR011051">
    <property type="entry name" value="RmlC_Cupin_sf"/>
</dbReference>
<dbReference type="GO" id="GO:0019305">
    <property type="term" value="P:dTDP-rhamnose biosynthetic process"/>
    <property type="evidence" value="ECO:0007669"/>
    <property type="project" value="TreeGrafter"/>
</dbReference>
<feature type="site" description="Participates in a stacking interaction with the thymidine ring of dTDP-4-oxo-6-deoxyglucose" evidence="9">
    <location>
        <position position="141"/>
    </location>
</feature>
<organism evidence="10 11">
    <name type="scientific">Dyella marensis</name>
    <dbReference type="NCBI Taxonomy" id="500610"/>
    <lineage>
        <taxon>Bacteria</taxon>
        <taxon>Pseudomonadati</taxon>
        <taxon>Pseudomonadota</taxon>
        <taxon>Gammaproteobacteria</taxon>
        <taxon>Lysobacterales</taxon>
        <taxon>Rhodanobacteraceae</taxon>
        <taxon>Dyella</taxon>
    </lineage>
</organism>
<accession>A0A1I2IJM0</accession>
<feature type="active site" description="Proton donor" evidence="8">
    <location>
        <position position="135"/>
    </location>
</feature>
<dbReference type="Gene3D" id="2.60.120.10">
    <property type="entry name" value="Jelly Rolls"/>
    <property type="match status" value="1"/>
</dbReference>
<dbReference type="CDD" id="cd00438">
    <property type="entry name" value="cupin_RmlC"/>
    <property type="match status" value="1"/>
</dbReference>
<evidence type="ECO:0000256" key="1">
    <source>
        <dbReference type="ARBA" id="ARBA00001298"/>
    </source>
</evidence>
<evidence type="ECO:0000313" key="11">
    <source>
        <dbReference type="Proteomes" id="UP000199477"/>
    </source>
</evidence>
<evidence type="ECO:0000256" key="5">
    <source>
        <dbReference type="ARBA" id="ARBA00029758"/>
    </source>
</evidence>
<keyword evidence="11" id="KW-1185">Reference proteome</keyword>
<dbReference type="EMBL" id="FONH01000017">
    <property type="protein sequence ID" value="SFF42444.1"/>
    <property type="molecule type" value="Genomic_DNA"/>
</dbReference>
<evidence type="ECO:0000256" key="8">
    <source>
        <dbReference type="PIRSR" id="PIRSR600888-1"/>
    </source>
</evidence>
<gene>
    <name evidence="10" type="ORF">SAMN02799615_03516</name>
</gene>
<dbReference type="PANTHER" id="PTHR21047:SF2">
    <property type="entry name" value="THYMIDINE DIPHOSPHO-4-KETO-RHAMNOSE 3,5-EPIMERASE"/>
    <property type="match status" value="1"/>
</dbReference>
<dbReference type="InterPro" id="IPR014710">
    <property type="entry name" value="RmlC-like_jellyroll"/>
</dbReference>
<dbReference type="GO" id="GO:0005829">
    <property type="term" value="C:cytosol"/>
    <property type="evidence" value="ECO:0007669"/>
    <property type="project" value="TreeGrafter"/>
</dbReference>
<evidence type="ECO:0000256" key="7">
    <source>
        <dbReference type="ARBA" id="ARBA00033311"/>
    </source>
</evidence>
<dbReference type="SUPFAM" id="SSF51182">
    <property type="entry name" value="RmlC-like cupins"/>
    <property type="match status" value="1"/>
</dbReference>
<dbReference type="GO" id="GO:0000271">
    <property type="term" value="P:polysaccharide biosynthetic process"/>
    <property type="evidence" value="ECO:0007669"/>
    <property type="project" value="TreeGrafter"/>
</dbReference>
<evidence type="ECO:0000313" key="10">
    <source>
        <dbReference type="EMBL" id="SFF42444.1"/>
    </source>
</evidence>
<evidence type="ECO:0000256" key="2">
    <source>
        <dbReference type="ARBA" id="ARBA00001997"/>
    </source>
</evidence>
<dbReference type="PANTHER" id="PTHR21047">
    <property type="entry name" value="DTDP-6-DEOXY-D-GLUCOSE-3,5 EPIMERASE"/>
    <property type="match status" value="1"/>
</dbReference>
<evidence type="ECO:0000256" key="4">
    <source>
        <dbReference type="ARBA" id="ARBA00019595"/>
    </source>
</evidence>
<dbReference type="InterPro" id="IPR000888">
    <property type="entry name" value="RmlC-like"/>
</dbReference>
<evidence type="ECO:0000256" key="9">
    <source>
        <dbReference type="PIRSR" id="PIRSR600888-3"/>
    </source>
</evidence>
<dbReference type="Pfam" id="PF00908">
    <property type="entry name" value="dTDP_sugar_isom"/>
    <property type="match status" value="1"/>
</dbReference>
<evidence type="ECO:0000256" key="3">
    <source>
        <dbReference type="ARBA" id="ARBA00012098"/>
    </source>
</evidence>
<reference evidence="11" key="1">
    <citation type="submission" date="2016-10" db="EMBL/GenBank/DDBJ databases">
        <authorList>
            <person name="Varghese N."/>
            <person name="Submissions S."/>
        </authorList>
    </citation>
    <scope>NUCLEOTIDE SEQUENCE [LARGE SCALE GENOMIC DNA]</scope>
    <source>
        <strain evidence="11">UNC178MFTsu3.1</strain>
    </source>
</reference>
<sequence>MDRFVVEPTPLPGLLQLRRLPRADARGYLERLYDQADLSGVFGDRVVRQVNRTLTRKKGAVRGMHLQMGKHAEAKLVTCVRGKVFDVAVDLRQGSGTFLHWHGVLLDGDGSESLFIPEGFAHGFQTLTDDCEMLYLHTAAYEPGAEMGVHPEDTAIAIAWPGEITDMSVRDGSHPRIDASFKGVLT</sequence>
<evidence type="ECO:0000256" key="6">
    <source>
        <dbReference type="ARBA" id="ARBA00031424"/>
    </source>
</evidence>
<protein>
    <recommendedName>
        <fullName evidence="4">dTDP-4-dehydrorhamnose 3,5-epimerase</fullName>
        <ecNumber evidence="3">5.1.3.13</ecNumber>
    </recommendedName>
    <alternativeName>
        <fullName evidence="6">Thymidine diphospho-4-keto-rhamnose 3,5-epimerase</fullName>
    </alternativeName>
    <alternativeName>
        <fullName evidence="5">dTDP-4-keto-6-deoxyglucose 3,5-epimerase</fullName>
    </alternativeName>
    <alternativeName>
        <fullName evidence="7">dTDP-6-deoxy-D-xylo-4-hexulose 3,5-epimerase</fullName>
    </alternativeName>
</protein>
<name>A0A1I2IJM0_9GAMM</name>
<dbReference type="Proteomes" id="UP000199477">
    <property type="component" value="Unassembled WGS sequence"/>
</dbReference>
<comment type="catalytic activity">
    <reaction evidence="1">
        <text>dTDP-4-dehydro-6-deoxy-alpha-D-glucose = dTDP-4-dehydro-beta-L-rhamnose</text>
        <dbReference type="Rhea" id="RHEA:16969"/>
        <dbReference type="ChEBI" id="CHEBI:57649"/>
        <dbReference type="ChEBI" id="CHEBI:62830"/>
        <dbReference type="EC" id="5.1.3.13"/>
    </reaction>
</comment>
<dbReference type="GO" id="GO:0008830">
    <property type="term" value="F:dTDP-4-dehydrorhamnose 3,5-epimerase activity"/>
    <property type="evidence" value="ECO:0007669"/>
    <property type="project" value="UniProtKB-EC"/>
</dbReference>
<dbReference type="EC" id="5.1.3.13" evidence="3"/>
<feature type="active site" description="Proton acceptor" evidence="8">
    <location>
        <position position="65"/>
    </location>
</feature>
<dbReference type="STRING" id="500610.SAMN02799615_03516"/>
<comment type="function">
    <text evidence="2">Catalyzes the epimerization of the C3' and C5'positions of dTDP-6-deoxy-D-xylo-4-hexulose, forming dTDP-6-deoxy-L-lyxo-4-hexulose.</text>
</comment>
<proteinExistence type="predicted"/>